<evidence type="ECO:0000256" key="3">
    <source>
        <dbReference type="ARBA" id="ARBA00022670"/>
    </source>
</evidence>
<organism evidence="8 10">
    <name type="scientific">Phytophthora infestans</name>
    <name type="common">Potato late blight agent</name>
    <name type="synonym">Botrytis infestans</name>
    <dbReference type="NCBI Taxonomy" id="4787"/>
    <lineage>
        <taxon>Eukaryota</taxon>
        <taxon>Sar</taxon>
        <taxon>Stramenopiles</taxon>
        <taxon>Oomycota</taxon>
        <taxon>Peronosporomycetes</taxon>
        <taxon>Peronosporales</taxon>
        <taxon>Peronosporaceae</taxon>
        <taxon>Phytophthora</taxon>
    </lineage>
</organism>
<feature type="compositionally biased region" description="Basic and acidic residues" evidence="6">
    <location>
        <begin position="163"/>
        <end position="185"/>
    </location>
</feature>
<evidence type="ECO:0000256" key="6">
    <source>
        <dbReference type="SAM" id="MobiDB-lite"/>
    </source>
</evidence>
<dbReference type="GO" id="GO:0070139">
    <property type="term" value="F:SUMO-specific endopeptidase activity"/>
    <property type="evidence" value="ECO:0007669"/>
    <property type="project" value="TreeGrafter"/>
</dbReference>
<keyword evidence="4" id="KW-0833">Ubl conjugation pathway</keyword>
<comment type="similarity">
    <text evidence="1">Belongs to the peptidase C48 family.</text>
</comment>
<feature type="region of interest" description="Disordered" evidence="6">
    <location>
        <begin position="120"/>
        <end position="195"/>
    </location>
</feature>
<dbReference type="AlphaFoldDB" id="A0A833TBM9"/>
<feature type="compositionally biased region" description="Acidic residues" evidence="6">
    <location>
        <begin position="687"/>
        <end position="697"/>
    </location>
</feature>
<keyword evidence="3 8" id="KW-0645">Protease</keyword>
<name>A0A833TBM9_PHYIN</name>
<evidence type="ECO:0000313" key="8">
    <source>
        <dbReference type="EMBL" id="KAF4043320.1"/>
    </source>
</evidence>
<evidence type="ECO:0000313" key="10">
    <source>
        <dbReference type="Proteomes" id="UP000602510"/>
    </source>
</evidence>
<evidence type="ECO:0000256" key="4">
    <source>
        <dbReference type="ARBA" id="ARBA00022786"/>
    </source>
</evidence>
<dbReference type="InterPro" id="IPR051947">
    <property type="entry name" value="Sentrin-specific_protease"/>
</dbReference>
<evidence type="ECO:0000256" key="2">
    <source>
        <dbReference type="ARBA" id="ARBA00022553"/>
    </source>
</evidence>
<evidence type="ECO:0000313" key="9">
    <source>
        <dbReference type="EMBL" id="KAF4149482.1"/>
    </source>
</evidence>
<dbReference type="SUPFAM" id="SSF54001">
    <property type="entry name" value="Cysteine proteinases"/>
    <property type="match status" value="1"/>
</dbReference>
<feature type="compositionally biased region" description="Basic and acidic residues" evidence="6">
    <location>
        <begin position="125"/>
        <end position="135"/>
    </location>
</feature>
<dbReference type="EMBL" id="WSZM01000090">
    <property type="protein sequence ID" value="KAF4043320.1"/>
    <property type="molecule type" value="Genomic_DNA"/>
</dbReference>
<dbReference type="InterPro" id="IPR003653">
    <property type="entry name" value="Peptidase_C48_C"/>
</dbReference>
<evidence type="ECO:0000256" key="5">
    <source>
        <dbReference type="ARBA" id="ARBA00022801"/>
    </source>
</evidence>
<feature type="compositionally biased region" description="Basic and acidic residues" evidence="6">
    <location>
        <begin position="72"/>
        <end position="84"/>
    </location>
</feature>
<dbReference type="GO" id="GO:0016926">
    <property type="term" value="P:protein desumoylation"/>
    <property type="evidence" value="ECO:0007669"/>
    <property type="project" value="TreeGrafter"/>
</dbReference>
<dbReference type="Gene3D" id="3.40.395.10">
    <property type="entry name" value="Adenoviral Proteinase, Chain A"/>
    <property type="match status" value="1"/>
</dbReference>
<dbReference type="InterPro" id="IPR038765">
    <property type="entry name" value="Papain-like_cys_pep_sf"/>
</dbReference>
<keyword evidence="2" id="KW-0597">Phosphoprotein</keyword>
<keyword evidence="10" id="KW-1185">Reference proteome</keyword>
<evidence type="ECO:0000256" key="1">
    <source>
        <dbReference type="ARBA" id="ARBA00005234"/>
    </source>
</evidence>
<feature type="region of interest" description="Disordered" evidence="6">
    <location>
        <begin position="464"/>
        <end position="508"/>
    </location>
</feature>
<reference evidence="8" key="1">
    <citation type="submission" date="2020-04" db="EMBL/GenBank/DDBJ databases">
        <title>Hybrid Assembly of Korean Phytophthora infestans isolates.</title>
        <authorList>
            <person name="Prokchorchik M."/>
            <person name="Lee Y."/>
            <person name="Seo J."/>
            <person name="Cho J.-H."/>
            <person name="Park Y.-E."/>
            <person name="Jang D.-C."/>
            <person name="Im J.-S."/>
            <person name="Choi J.-G."/>
            <person name="Park H.-J."/>
            <person name="Lee G.-B."/>
            <person name="Lee Y.-G."/>
            <person name="Hong S.-Y."/>
            <person name="Cho K."/>
            <person name="Sohn K.H."/>
        </authorList>
    </citation>
    <scope>NUCLEOTIDE SEQUENCE</scope>
    <source>
        <strain evidence="8">KR_1_A1</strain>
        <strain evidence="9">KR_2_A2</strain>
    </source>
</reference>
<dbReference type="PANTHER" id="PTHR46896:SF3">
    <property type="entry name" value="FI06413P-RELATED"/>
    <property type="match status" value="1"/>
</dbReference>
<feature type="region of interest" description="Disordered" evidence="6">
    <location>
        <begin position="68"/>
        <end position="96"/>
    </location>
</feature>
<keyword evidence="5" id="KW-0378">Hydrolase</keyword>
<feature type="region of interest" description="Disordered" evidence="6">
    <location>
        <begin position="388"/>
        <end position="432"/>
    </location>
</feature>
<proteinExistence type="inferred from homology"/>
<dbReference type="GO" id="GO:0005737">
    <property type="term" value="C:cytoplasm"/>
    <property type="evidence" value="ECO:0007669"/>
    <property type="project" value="TreeGrafter"/>
</dbReference>
<comment type="caution">
    <text evidence="8">The sequence shown here is derived from an EMBL/GenBank/DDBJ whole genome shotgun (WGS) entry which is preliminary data.</text>
</comment>
<sequence length="866" mass="98192">MSLSISMTDLATPIVLHLTEHKSGITVNGRAAMRLGLTSPSASQASDRRHPLAVASRSSVFCPIDVDGDSTDDAKSPASRHHDLSALSSPKRGPSVLDLSIDAAYNNGTNRRQTRAQELEYDDSEMQHSEHKDDVEWPGSSASQSPGRKEERKKPPLNFFFNVEERSTPKKPRREAFGSSRRESSSARSSPAPDELHEVISAARTSICGQMFDRCELEFGQDRVELTIWKDNKARWQGSVKYAHMVRFCFSRVNRSPYILLLELDNSRGRSEFATFYDPIFAKVCEENEAKGKATPKVYGVVFYFDEEIDYMRCQSMGDNNPKLAHLFKEKLSETEVRQFLKLDMPFRSRYPRRVEVKPSSSSGAGRSLASRVGCGARQALGSVASFFRPTPQPSVLEEDENPSVVRDRGGSTRGRTLNLSRDSGRIPPDLDEKKAPIAVDIDRQYRDLGADSAVDNVVVIQNTHQDEQDTRDNSAASSPSQEEKTSDKTESRKRAATSRREDEKLKRRRIESRRNEVLLTYPYDGSDTSGRISVTLGDVDRLVPGEFLNDNIIDFYLRFLWRHLPPWQQQQTYFFSSHFFTQLNGTNGAHELTKADPDERFARVARWTQKETNLFDKRFLFIPINDSFHWSVAVFCNPGSAIIKKHRKVRRRRQKLATDKKEVVDLVDGDGESQRPSDAEANGGDSAEEEVEEEEVQSCQEDRLANSPCLLFLDSLRCHRKKKFTKMLRDYLECEWKARYAASAVSVSKAEEKLDPNESIVTVFDSESIGLLEPNIPLQSNSSDCGVFLLMYAASIVHCFPAGVTREDLDNNLTSSLTPTMFRDEHVLEFREYLQQLLFSLQFLETHGISEEKVKDEELEMFTID</sequence>
<protein>
    <submittedName>
        <fullName evidence="8 9">Ulp1 protease family C-terminal catalytic domain</fullName>
    </submittedName>
</protein>
<feature type="region of interest" description="Disordered" evidence="6">
    <location>
        <begin position="666"/>
        <end position="701"/>
    </location>
</feature>
<dbReference type="GO" id="GO:0005634">
    <property type="term" value="C:nucleus"/>
    <property type="evidence" value="ECO:0007669"/>
    <property type="project" value="TreeGrafter"/>
</dbReference>
<gene>
    <name evidence="8" type="ORF">GN244_ATG04361</name>
    <name evidence="9" type="ORF">GN958_ATG01297</name>
</gene>
<accession>A0A833TBM9</accession>
<dbReference type="EMBL" id="JAACNO010000165">
    <property type="protein sequence ID" value="KAF4149482.1"/>
    <property type="molecule type" value="Genomic_DNA"/>
</dbReference>
<feature type="domain" description="Ubiquitin-like protease family profile" evidence="7">
    <location>
        <begin position="533"/>
        <end position="797"/>
    </location>
</feature>
<feature type="compositionally biased region" description="Basic and acidic residues" evidence="6">
    <location>
        <begin position="423"/>
        <end position="432"/>
    </location>
</feature>
<evidence type="ECO:0000259" key="7">
    <source>
        <dbReference type="PROSITE" id="PS50600"/>
    </source>
</evidence>
<dbReference type="PROSITE" id="PS50600">
    <property type="entry name" value="ULP_PROTEASE"/>
    <property type="match status" value="1"/>
</dbReference>
<dbReference type="Proteomes" id="UP000704712">
    <property type="component" value="Unassembled WGS sequence"/>
</dbReference>
<feature type="compositionally biased region" description="Basic and acidic residues" evidence="6">
    <location>
        <begin position="482"/>
        <end position="506"/>
    </location>
</feature>
<dbReference type="Proteomes" id="UP000602510">
    <property type="component" value="Unassembled WGS sequence"/>
</dbReference>
<dbReference type="PANTHER" id="PTHR46896">
    <property type="entry name" value="SENTRIN-SPECIFIC PROTEASE"/>
    <property type="match status" value="1"/>
</dbReference>
<dbReference type="Pfam" id="PF02902">
    <property type="entry name" value="Peptidase_C48"/>
    <property type="match status" value="1"/>
</dbReference>
<dbReference type="GO" id="GO:0006508">
    <property type="term" value="P:proteolysis"/>
    <property type="evidence" value="ECO:0007669"/>
    <property type="project" value="UniProtKB-KW"/>
</dbReference>